<keyword evidence="8" id="KW-1185">Reference proteome</keyword>
<evidence type="ECO:0000256" key="4">
    <source>
        <dbReference type="ARBA" id="ARBA00023136"/>
    </source>
</evidence>
<dbReference type="GO" id="GO:0016020">
    <property type="term" value="C:membrane"/>
    <property type="evidence" value="ECO:0007669"/>
    <property type="project" value="UniProtKB-SubCell"/>
</dbReference>
<gene>
    <name evidence="7" type="ORF">EDB95_1640</name>
</gene>
<sequence length="267" mass="32123">MKWSDFIYELYQVANKYYIVGGLGFLIFYILLRKKISWKKIQARFPRRKDYWREIGWSTLSIILFTLPPLIILHSDSIRPHSTFYRHISEHGWVYFFAAFPLMVVVHDAYFYWMHRMIHHPRLFTLVHLVHHRSTNPSPWAAYAFHPLEAVLESMIFVIFLFTIPITGWHLLVFFLISLIYNVYGHLGFELYPAGFHRHWFGKWVNTSVSHNMHHQYFKGNYGLYFLFWDRVMGTLRSDYDKSYQNITTRKKNEIHPIDPVPVGMAQ</sequence>
<protein>
    <submittedName>
        <fullName evidence="7">Sterol desaturase/sphingolipid hydroxylase (Fatty acid hydroxylase superfamily)</fullName>
    </submittedName>
</protein>
<feature type="transmembrane region" description="Helical" evidence="5">
    <location>
        <begin position="52"/>
        <end position="73"/>
    </location>
</feature>
<dbReference type="Pfam" id="PF04116">
    <property type="entry name" value="FA_hydroxylase"/>
    <property type="match status" value="1"/>
</dbReference>
<evidence type="ECO:0000259" key="6">
    <source>
        <dbReference type="Pfam" id="PF04116"/>
    </source>
</evidence>
<evidence type="ECO:0000256" key="2">
    <source>
        <dbReference type="ARBA" id="ARBA00022692"/>
    </source>
</evidence>
<dbReference type="RefSeq" id="WP_133992438.1">
    <property type="nucleotide sequence ID" value="NZ_SODV01000001.1"/>
</dbReference>
<evidence type="ECO:0000256" key="3">
    <source>
        <dbReference type="ARBA" id="ARBA00022989"/>
    </source>
</evidence>
<dbReference type="AlphaFoldDB" id="A0A4R8DT74"/>
<reference evidence="7 8" key="1">
    <citation type="submission" date="2019-03" db="EMBL/GenBank/DDBJ databases">
        <title>Genomic Encyclopedia of Type Strains, Phase IV (KMG-IV): sequencing the most valuable type-strain genomes for metagenomic binning, comparative biology and taxonomic classification.</title>
        <authorList>
            <person name="Goeker M."/>
        </authorList>
    </citation>
    <scope>NUCLEOTIDE SEQUENCE [LARGE SCALE GENOMIC DNA]</scope>
    <source>
        <strain evidence="7 8">DSM 100059</strain>
    </source>
</reference>
<dbReference type="Proteomes" id="UP000294498">
    <property type="component" value="Unassembled WGS sequence"/>
</dbReference>
<feature type="transmembrane region" description="Helical" evidence="5">
    <location>
        <begin position="156"/>
        <end position="181"/>
    </location>
</feature>
<evidence type="ECO:0000313" key="7">
    <source>
        <dbReference type="EMBL" id="TDX00615.1"/>
    </source>
</evidence>
<feature type="domain" description="Fatty acid hydroxylase" evidence="6">
    <location>
        <begin position="101"/>
        <end position="235"/>
    </location>
</feature>
<keyword evidence="3 5" id="KW-1133">Transmembrane helix</keyword>
<comment type="subcellular location">
    <subcellularLocation>
        <location evidence="1">Membrane</location>
    </subcellularLocation>
</comment>
<feature type="transmembrane region" description="Helical" evidence="5">
    <location>
        <begin position="93"/>
        <end position="113"/>
    </location>
</feature>
<dbReference type="InterPro" id="IPR006694">
    <property type="entry name" value="Fatty_acid_hydroxylase"/>
</dbReference>
<keyword evidence="4 5" id="KW-0472">Membrane</keyword>
<dbReference type="OrthoDB" id="9770329at2"/>
<dbReference type="GO" id="GO:0005506">
    <property type="term" value="F:iron ion binding"/>
    <property type="evidence" value="ECO:0007669"/>
    <property type="project" value="InterPro"/>
</dbReference>
<organism evidence="7 8">
    <name type="scientific">Dinghuibacter silviterrae</name>
    <dbReference type="NCBI Taxonomy" id="1539049"/>
    <lineage>
        <taxon>Bacteria</taxon>
        <taxon>Pseudomonadati</taxon>
        <taxon>Bacteroidota</taxon>
        <taxon>Chitinophagia</taxon>
        <taxon>Chitinophagales</taxon>
        <taxon>Chitinophagaceae</taxon>
        <taxon>Dinghuibacter</taxon>
    </lineage>
</organism>
<dbReference type="PANTHER" id="PTHR11863">
    <property type="entry name" value="STEROL DESATURASE"/>
    <property type="match status" value="1"/>
</dbReference>
<evidence type="ECO:0000313" key="8">
    <source>
        <dbReference type="Proteomes" id="UP000294498"/>
    </source>
</evidence>
<evidence type="ECO:0000256" key="5">
    <source>
        <dbReference type="SAM" id="Phobius"/>
    </source>
</evidence>
<dbReference type="EMBL" id="SODV01000001">
    <property type="protein sequence ID" value="TDX00615.1"/>
    <property type="molecule type" value="Genomic_DNA"/>
</dbReference>
<comment type="caution">
    <text evidence="7">The sequence shown here is derived from an EMBL/GenBank/DDBJ whole genome shotgun (WGS) entry which is preliminary data.</text>
</comment>
<accession>A0A4R8DT74</accession>
<dbReference type="GO" id="GO:0008610">
    <property type="term" value="P:lipid biosynthetic process"/>
    <property type="evidence" value="ECO:0007669"/>
    <property type="project" value="InterPro"/>
</dbReference>
<feature type="transmembrane region" description="Helical" evidence="5">
    <location>
        <begin position="15"/>
        <end position="32"/>
    </location>
</feature>
<dbReference type="GO" id="GO:0016491">
    <property type="term" value="F:oxidoreductase activity"/>
    <property type="evidence" value="ECO:0007669"/>
    <property type="project" value="InterPro"/>
</dbReference>
<proteinExistence type="predicted"/>
<dbReference type="InterPro" id="IPR050307">
    <property type="entry name" value="Sterol_Desaturase_Related"/>
</dbReference>
<evidence type="ECO:0000256" key="1">
    <source>
        <dbReference type="ARBA" id="ARBA00004370"/>
    </source>
</evidence>
<keyword evidence="2 5" id="KW-0812">Transmembrane</keyword>
<name>A0A4R8DT74_9BACT</name>